<organism evidence="1 2">
    <name type="scientific">Candidatus Accumulibacter phosphatis</name>
    <dbReference type="NCBI Taxonomy" id="327160"/>
    <lineage>
        <taxon>Bacteria</taxon>
        <taxon>Pseudomonadati</taxon>
        <taxon>Pseudomonadota</taxon>
        <taxon>Betaproteobacteria</taxon>
        <taxon>Candidatus Accumulibacter</taxon>
    </lineage>
</organism>
<comment type="caution">
    <text evidence="1">The sequence shown here is derived from an EMBL/GenBank/DDBJ whole genome shotgun (WGS) entry which is preliminary data.</text>
</comment>
<accession>A0A5S4ERY7</accession>
<proteinExistence type="predicted"/>
<gene>
    <name evidence="1" type="ORF">ACCUM_2258</name>
</gene>
<evidence type="ECO:0000313" key="2">
    <source>
        <dbReference type="Proteomes" id="UP000306324"/>
    </source>
</evidence>
<dbReference type="AlphaFoldDB" id="A0A5S4ERY7"/>
<dbReference type="EMBL" id="SWAD01000011">
    <property type="protein sequence ID" value="TMQ78174.1"/>
    <property type="molecule type" value="Genomic_DNA"/>
</dbReference>
<protein>
    <submittedName>
        <fullName evidence="1">Uncharacterized protein</fullName>
    </submittedName>
</protein>
<dbReference type="RefSeq" id="WP_138677480.1">
    <property type="nucleotide sequence ID" value="NZ_SWAD01000011.1"/>
</dbReference>
<name>A0A5S4ERY7_9PROT</name>
<reference evidence="1 2" key="1">
    <citation type="submission" date="2019-04" db="EMBL/GenBank/DDBJ databases">
        <title>A novel phosphate-accumulating bacterium identified in bioreactor for phosphate removal from wastewater.</title>
        <authorList>
            <person name="Kotlyarov R.Y."/>
            <person name="Beletsky A.V."/>
            <person name="Kallistova A.Y."/>
            <person name="Dorofeev A.G."/>
            <person name="Nikolaev Y.Y."/>
            <person name="Pimenov N.V."/>
            <person name="Ravin N.V."/>
            <person name="Mardanov A.V."/>
        </authorList>
    </citation>
    <scope>NUCLEOTIDE SEQUENCE [LARGE SCALE GENOMIC DNA]</scope>
    <source>
        <strain evidence="1 2">Bin19</strain>
    </source>
</reference>
<dbReference type="Proteomes" id="UP000306324">
    <property type="component" value="Unassembled WGS sequence"/>
</dbReference>
<evidence type="ECO:0000313" key="1">
    <source>
        <dbReference type="EMBL" id="TMQ78174.1"/>
    </source>
</evidence>
<sequence length="83" mass="9606">MSRTLERRTARLEAHRSNVNQIAIIIRRIIGREIFRAVIGDDVVARRGDEAEDTFVERAKVEALARTDRRPCRVILLPEQVLQ</sequence>
<keyword evidence="2" id="KW-1185">Reference proteome</keyword>